<dbReference type="AlphaFoldDB" id="A0A0C9Z1B0"/>
<reference evidence="1 2" key="1">
    <citation type="submission" date="2014-04" db="EMBL/GenBank/DDBJ databases">
        <authorList>
            <consortium name="DOE Joint Genome Institute"/>
            <person name="Kuo A."/>
            <person name="Kohler A."/>
            <person name="Costa M.D."/>
            <person name="Nagy L.G."/>
            <person name="Floudas D."/>
            <person name="Copeland A."/>
            <person name="Barry K.W."/>
            <person name="Cichocki N."/>
            <person name="Veneault-Fourrey C."/>
            <person name="LaButti K."/>
            <person name="Lindquist E.A."/>
            <person name="Lipzen A."/>
            <person name="Lundell T."/>
            <person name="Morin E."/>
            <person name="Murat C."/>
            <person name="Sun H."/>
            <person name="Tunlid A."/>
            <person name="Henrissat B."/>
            <person name="Grigoriev I.V."/>
            <person name="Hibbett D.S."/>
            <person name="Martin F."/>
            <person name="Nordberg H.P."/>
            <person name="Cantor M.N."/>
            <person name="Hua S.X."/>
        </authorList>
    </citation>
    <scope>NUCLEOTIDE SEQUENCE [LARGE SCALE GENOMIC DNA]</scope>
    <source>
        <strain evidence="1 2">441</strain>
    </source>
</reference>
<organism evidence="1 2">
    <name type="scientific">Pisolithus microcarpus 441</name>
    <dbReference type="NCBI Taxonomy" id="765257"/>
    <lineage>
        <taxon>Eukaryota</taxon>
        <taxon>Fungi</taxon>
        <taxon>Dikarya</taxon>
        <taxon>Basidiomycota</taxon>
        <taxon>Agaricomycotina</taxon>
        <taxon>Agaricomycetes</taxon>
        <taxon>Agaricomycetidae</taxon>
        <taxon>Boletales</taxon>
        <taxon>Sclerodermatineae</taxon>
        <taxon>Pisolithaceae</taxon>
        <taxon>Pisolithus</taxon>
    </lineage>
</organism>
<gene>
    <name evidence="1" type="ORF">PISMIDRAFT_601396</name>
</gene>
<reference evidence="2" key="2">
    <citation type="submission" date="2015-01" db="EMBL/GenBank/DDBJ databases">
        <title>Evolutionary Origins and Diversification of the Mycorrhizal Mutualists.</title>
        <authorList>
            <consortium name="DOE Joint Genome Institute"/>
            <consortium name="Mycorrhizal Genomics Consortium"/>
            <person name="Kohler A."/>
            <person name="Kuo A."/>
            <person name="Nagy L.G."/>
            <person name="Floudas D."/>
            <person name="Copeland A."/>
            <person name="Barry K.W."/>
            <person name="Cichocki N."/>
            <person name="Veneault-Fourrey C."/>
            <person name="LaButti K."/>
            <person name="Lindquist E.A."/>
            <person name="Lipzen A."/>
            <person name="Lundell T."/>
            <person name="Morin E."/>
            <person name="Murat C."/>
            <person name="Riley R."/>
            <person name="Ohm R."/>
            <person name="Sun H."/>
            <person name="Tunlid A."/>
            <person name="Henrissat B."/>
            <person name="Grigoriev I.V."/>
            <person name="Hibbett D.S."/>
            <person name="Martin F."/>
        </authorList>
    </citation>
    <scope>NUCLEOTIDE SEQUENCE [LARGE SCALE GENOMIC DNA]</scope>
    <source>
        <strain evidence="2">441</strain>
    </source>
</reference>
<keyword evidence="2" id="KW-1185">Reference proteome</keyword>
<name>A0A0C9Z1B0_9AGAM</name>
<protein>
    <submittedName>
        <fullName evidence="1">Uncharacterized protein</fullName>
    </submittedName>
</protein>
<accession>A0A0C9Z1B0</accession>
<dbReference type="Proteomes" id="UP000054018">
    <property type="component" value="Unassembled WGS sequence"/>
</dbReference>
<proteinExistence type="predicted"/>
<dbReference type="HOGENOM" id="CLU_2813395_0_0_1"/>
<evidence type="ECO:0000313" key="1">
    <source>
        <dbReference type="EMBL" id="KIK20079.1"/>
    </source>
</evidence>
<evidence type="ECO:0000313" key="2">
    <source>
        <dbReference type="Proteomes" id="UP000054018"/>
    </source>
</evidence>
<dbReference type="EMBL" id="KN833772">
    <property type="protein sequence ID" value="KIK20079.1"/>
    <property type="molecule type" value="Genomic_DNA"/>
</dbReference>
<sequence>MANVGGTVTYKEDLAEFKTQFRWCEPPPDLTCCDPQYYALVPHRRNHSKYQPKSRAPCCTCSLTLLV</sequence>